<accession>A0A1G6QQZ8</accession>
<reference evidence="3 4" key="1">
    <citation type="submission" date="2016-10" db="EMBL/GenBank/DDBJ databases">
        <authorList>
            <person name="de Groot N.N."/>
        </authorList>
    </citation>
    <scope>NUCLEOTIDE SEQUENCE [LARGE SCALE GENOMIC DNA]</scope>
    <source>
        <strain evidence="3 4">DSM 45514</strain>
    </source>
</reference>
<dbReference type="EMBL" id="FMZA01000023">
    <property type="protein sequence ID" value="SDC94681.1"/>
    <property type="molecule type" value="Genomic_DNA"/>
</dbReference>
<sequence>MTHFIREQYPLKGNKVFITGVSRRRGIGYAIACQAAAWGASVIIHHYQPHDKEQPWGADDLNQVLEGIEAKLIKDAFLYDISGDFSDPGEPKRVMDEITRNCGHIDALVCNHALSGSDGAIGELTPDMLDKHWAVNTRSSLLLSQYFASQHDPEASRGRIIFMTSGQRLGPMPGEVAYAASKGALADITMTISDQLADQNITVNTVNPGPVDTGYLTKDMWEMIQPMFPFGRYGRPEDPARLIVWLLTPEASWITGQIINTEGGFGRWRPRSR</sequence>
<evidence type="ECO:0000256" key="1">
    <source>
        <dbReference type="ARBA" id="ARBA00006484"/>
    </source>
</evidence>
<proteinExistence type="inferred from homology"/>
<organism evidence="3 4">
    <name type="scientific">Melghirimyces thermohalophilus</name>
    <dbReference type="NCBI Taxonomy" id="1236220"/>
    <lineage>
        <taxon>Bacteria</taxon>
        <taxon>Bacillati</taxon>
        <taxon>Bacillota</taxon>
        <taxon>Bacilli</taxon>
        <taxon>Bacillales</taxon>
        <taxon>Thermoactinomycetaceae</taxon>
        <taxon>Melghirimyces</taxon>
    </lineage>
</organism>
<keyword evidence="4" id="KW-1185">Reference proteome</keyword>
<evidence type="ECO:0000313" key="3">
    <source>
        <dbReference type="EMBL" id="SDC94681.1"/>
    </source>
</evidence>
<dbReference type="Gene3D" id="3.40.50.720">
    <property type="entry name" value="NAD(P)-binding Rossmann-like Domain"/>
    <property type="match status" value="1"/>
</dbReference>
<comment type="similarity">
    <text evidence="1">Belongs to the short-chain dehydrogenases/reductases (SDR) family.</text>
</comment>
<evidence type="ECO:0000313" key="4">
    <source>
        <dbReference type="Proteomes" id="UP000199387"/>
    </source>
</evidence>
<dbReference type="PANTHER" id="PTHR48107">
    <property type="entry name" value="NADPH-DEPENDENT ALDEHYDE REDUCTASE-LIKE PROTEIN, CHLOROPLASTIC-RELATED"/>
    <property type="match status" value="1"/>
</dbReference>
<dbReference type="NCBIfam" id="NF009389">
    <property type="entry name" value="PRK12748.1"/>
    <property type="match status" value="1"/>
</dbReference>
<dbReference type="SUPFAM" id="SSF51735">
    <property type="entry name" value="NAD(P)-binding Rossmann-fold domains"/>
    <property type="match status" value="1"/>
</dbReference>
<evidence type="ECO:0000256" key="2">
    <source>
        <dbReference type="ARBA" id="ARBA00023002"/>
    </source>
</evidence>
<dbReference type="Pfam" id="PF13561">
    <property type="entry name" value="adh_short_C2"/>
    <property type="match status" value="1"/>
</dbReference>
<gene>
    <name evidence="3" type="ORF">SAMN04488112_12333</name>
</gene>
<dbReference type="Proteomes" id="UP000199387">
    <property type="component" value="Unassembled WGS sequence"/>
</dbReference>
<keyword evidence="2" id="KW-0560">Oxidoreductase</keyword>
<dbReference type="AlphaFoldDB" id="A0A1G6QQZ8"/>
<dbReference type="InterPro" id="IPR020904">
    <property type="entry name" value="Sc_DH/Rdtase_CS"/>
</dbReference>
<dbReference type="RefSeq" id="WP_091572739.1">
    <property type="nucleotide sequence ID" value="NZ_FMZA01000023.1"/>
</dbReference>
<protein>
    <submittedName>
        <fullName evidence="3">3-oxoacyl-[acyl-carrier protein] reductase</fullName>
    </submittedName>
</protein>
<dbReference type="InterPro" id="IPR036291">
    <property type="entry name" value="NAD(P)-bd_dom_sf"/>
</dbReference>
<dbReference type="InterPro" id="IPR002347">
    <property type="entry name" value="SDR_fam"/>
</dbReference>
<dbReference type="PANTHER" id="PTHR48107:SF7">
    <property type="entry name" value="RE15974P"/>
    <property type="match status" value="1"/>
</dbReference>
<dbReference type="STRING" id="1236220.SAMN04488112_12333"/>
<dbReference type="OrthoDB" id="9803333at2"/>
<dbReference type="GO" id="GO:0016614">
    <property type="term" value="F:oxidoreductase activity, acting on CH-OH group of donors"/>
    <property type="evidence" value="ECO:0007669"/>
    <property type="project" value="UniProtKB-ARBA"/>
</dbReference>
<name>A0A1G6QQZ8_9BACL</name>
<dbReference type="CDD" id="cd05233">
    <property type="entry name" value="SDR_c"/>
    <property type="match status" value="1"/>
</dbReference>
<dbReference type="PROSITE" id="PS00061">
    <property type="entry name" value="ADH_SHORT"/>
    <property type="match status" value="1"/>
</dbReference>
<dbReference type="PRINTS" id="PR00081">
    <property type="entry name" value="GDHRDH"/>
</dbReference>